<reference evidence="1 2" key="1">
    <citation type="submission" date="2014-04" db="EMBL/GenBank/DDBJ databases">
        <authorList>
            <consortium name="DOE Joint Genome Institute"/>
            <person name="Kuo A."/>
            <person name="Kohler A."/>
            <person name="Nagy L.G."/>
            <person name="Floudas D."/>
            <person name="Copeland A."/>
            <person name="Barry K.W."/>
            <person name="Cichocki N."/>
            <person name="Veneault-Fourrey C."/>
            <person name="LaButti K."/>
            <person name="Lindquist E.A."/>
            <person name="Lipzen A."/>
            <person name="Lundell T."/>
            <person name="Morin E."/>
            <person name="Murat C."/>
            <person name="Sun H."/>
            <person name="Tunlid A."/>
            <person name="Henrissat B."/>
            <person name="Grigoriev I.V."/>
            <person name="Hibbett D.S."/>
            <person name="Martin F."/>
            <person name="Nordberg H.P."/>
            <person name="Cantor M.N."/>
            <person name="Hua S.X."/>
        </authorList>
    </citation>
    <scope>NUCLEOTIDE SEQUENCE [LARGE SCALE GENOMIC DNA]</scope>
    <source>
        <strain evidence="1 2">LaAM-08-1</strain>
    </source>
</reference>
<accession>A0A0C9XLZ4</accession>
<protein>
    <submittedName>
        <fullName evidence="1">Uncharacterized protein</fullName>
    </submittedName>
</protein>
<sequence length="225" mass="25529">MSPLTIADAEKVYQRDTVARTAFNRFPKAILQELCKKREISVVNTGLRSHEPTKPDYINALLFFLLGGMTQMVDIVMSSVEPSMRKEAEREFTNAIDVEMEPEWLLQAEGGALAVSSSLPLDEPEIPLFPFPSVCIRLYKDAQAWHYLCEILFHRDLEGNINLHELRLELAVDGELQVLEPRRHRPFFNYTPGILHADDVDALLADGFLQVTDGAAHPKTLLRCR</sequence>
<dbReference type="Proteomes" id="UP000054477">
    <property type="component" value="Unassembled WGS sequence"/>
</dbReference>
<keyword evidence="2" id="KW-1185">Reference proteome</keyword>
<dbReference type="AlphaFoldDB" id="A0A0C9XLZ4"/>
<evidence type="ECO:0000313" key="2">
    <source>
        <dbReference type="Proteomes" id="UP000054477"/>
    </source>
</evidence>
<gene>
    <name evidence="1" type="ORF">K443DRAFT_106124</name>
</gene>
<organism evidence="1 2">
    <name type="scientific">Laccaria amethystina LaAM-08-1</name>
    <dbReference type="NCBI Taxonomy" id="1095629"/>
    <lineage>
        <taxon>Eukaryota</taxon>
        <taxon>Fungi</taxon>
        <taxon>Dikarya</taxon>
        <taxon>Basidiomycota</taxon>
        <taxon>Agaricomycotina</taxon>
        <taxon>Agaricomycetes</taxon>
        <taxon>Agaricomycetidae</taxon>
        <taxon>Agaricales</taxon>
        <taxon>Agaricineae</taxon>
        <taxon>Hydnangiaceae</taxon>
        <taxon>Laccaria</taxon>
    </lineage>
</organism>
<proteinExistence type="predicted"/>
<dbReference type="OrthoDB" id="2815938at2759"/>
<name>A0A0C9XLZ4_9AGAR</name>
<dbReference type="EMBL" id="KN838701">
    <property type="protein sequence ID" value="KIJ97142.1"/>
    <property type="molecule type" value="Genomic_DNA"/>
</dbReference>
<evidence type="ECO:0000313" key="1">
    <source>
        <dbReference type="EMBL" id="KIJ97142.1"/>
    </source>
</evidence>
<reference evidence="2" key="2">
    <citation type="submission" date="2015-01" db="EMBL/GenBank/DDBJ databases">
        <title>Evolutionary Origins and Diversification of the Mycorrhizal Mutualists.</title>
        <authorList>
            <consortium name="DOE Joint Genome Institute"/>
            <consortium name="Mycorrhizal Genomics Consortium"/>
            <person name="Kohler A."/>
            <person name="Kuo A."/>
            <person name="Nagy L.G."/>
            <person name="Floudas D."/>
            <person name="Copeland A."/>
            <person name="Barry K.W."/>
            <person name="Cichocki N."/>
            <person name="Veneault-Fourrey C."/>
            <person name="LaButti K."/>
            <person name="Lindquist E.A."/>
            <person name="Lipzen A."/>
            <person name="Lundell T."/>
            <person name="Morin E."/>
            <person name="Murat C."/>
            <person name="Riley R."/>
            <person name="Ohm R."/>
            <person name="Sun H."/>
            <person name="Tunlid A."/>
            <person name="Henrissat B."/>
            <person name="Grigoriev I.V."/>
            <person name="Hibbett D.S."/>
            <person name="Martin F."/>
        </authorList>
    </citation>
    <scope>NUCLEOTIDE SEQUENCE [LARGE SCALE GENOMIC DNA]</scope>
    <source>
        <strain evidence="2">LaAM-08-1</strain>
    </source>
</reference>
<dbReference type="HOGENOM" id="CLU_1230114_0_0_1"/>